<dbReference type="GO" id="GO:0006351">
    <property type="term" value="P:DNA-templated transcription"/>
    <property type="evidence" value="ECO:0007669"/>
    <property type="project" value="InterPro"/>
</dbReference>
<sequence>MATYDDDGSENEEGADGGSADESNDDGVKEFEDSQVTIDRRRGVLILSAIEVDVSTRPLLMVGLAERAAESVVIRSRPSIERGMVVEQEGRGKCLQTEGVNFEELWKMSPVKVDHTRITSNDIWAIRCAYGVEAARLPIVNEIRGVFGVYGISVDARHLTLIADYMTFDGDYKPMNRRGMIDGSSAFLKTSFETTATFMTDAAVRCEKESLMSPSANIVLGNPGDGTL</sequence>
<dbReference type="GO" id="GO:0005736">
    <property type="term" value="C:RNA polymerase I complex"/>
    <property type="evidence" value="ECO:0007669"/>
    <property type="project" value="TreeGrafter"/>
</dbReference>
<gene>
    <name evidence="9" type="ORF">TrLO_g1230</name>
</gene>
<dbReference type="Gene3D" id="1.10.150.390">
    <property type="match status" value="1"/>
</dbReference>
<dbReference type="EC" id="2.7.7.6" evidence="2"/>
<dbReference type="EMBL" id="BRXW01000921">
    <property type="protein sequence ID" value="GMH79659.1"/>
    <property type="molecule type" value="Genomic_DNA"/>
</dbReference>
<keyword evidence="3" id="KW-0240">DNA-directed RNA polymerase</keyword>
<keyword evidence="6" id="KW-0804">Transcription</keyword>
<feature type="compositionally biased region" description="Acidic residues" evidence="7">
    <location>
        <begin position="1"/>
        <end position="15"/>
    </location>
</feature>
<evidence type="ECO:0000256" key="1">
    <source>
        <dbReference type="ARBA" id="ARBA00006460"/>
    </source>
</evidence>
<dbReference type="GO" id="GO:0003677">
    <property type="term" value="F:DNA binding"/>
    <property type="evidence" value="ECO:0007669"/>
    <property type="project" value="InterPro"/>
</dbReference>
<evidence type="ECO:0000313" key="9">
    <source>
        <dbReference type="EMBL" id="GMH79659.1"/>
    </source>
</evidence>
<dbReference type="InterPro" id="IPR045867">
    <property type="entry name" value="DNA-dir_RpoC_beta_prime"/>
</dbReference>
<comment type="similarity">
    <text evidence="1">Belongs to the RNA polymerase beta' chain family.</text>
</comment>
<accession>A0A9W7B4C4</accession>
<dbReference type="OrthoDB" id="270392at2759"/>
<dbReference type="Pfam" id="PF04998">
    <property type="entry name" value="RNA_pol_Rpb1_5"/>
    <property type="match status" value="1"/>
</dbReference>
<name>A0A9W7B4C4_9STRA</name>
<comment type="caution">
    <text evidence="9">The sequence shown here is derived from an EMBL/GenBank/DDBJ whole genome shotgun (WGS) entry which is preliminary data.</text>
</comment>
<evidence type="ECO:0000313" key="10">
    <source>
        <dbReference type="Proteomes" id="UP001165122"/>
    </source>
</evidence>
<feature type="domain" description="RNA polymerase Rpb1" evidence="8">
    <location>
        <begin position="77"/>
        <end position="182"/>
    </location>
</feature>
<evidence type="ECO:0000256" key="7">
    <source>
        <dbReference type="SAM" id="MobiDB-lite"/>
    </source>
</evidence>
<reference evidence="10" key="1">
    <citation type="journal article" date="2023" name="Commun. Biol.">
        <title>Genome analysis of Parmales, the sister group of diatoms, reveals the evolutionary specialization of diatoms from phago-mixotrophs to photoautotrophs.</title>
        <authorList>
            <person name="Ban H."/>
            <person name="Sato S."/>
            <person name="Yoshikawa S."/>
            <person name="Yamada K."/>
            <person name="Nakamura Y."/>
            <person name="Ichinomiya M."/>
            <person name="Sato N."/>
            <person name="Blanc-Mathieu R."/>
            <person name="Endo H."/>
            <person name="Kuwata A."/>
            <person name="Ogata H."/>
        </authorList>
    </citation>
    <scope>NUCLEOTIDE SEQUENCE [LARGE SCALE GENOMIC DNA]</scope>
    <source>
        <strain evidence="10">NIES 3700</strain>
    </source>
</reference>
<evidence type="ECO:0000256" key="3">
    <source>
        <dbReference type="ARBA" id="ARBA00022478"/>
    </source>
</evidence>
<dbReference type="InterPro" id="IPR007081">
    <property type="entry name" value="RNA_pol_Rpb1_5"/>
</dbReference>
<evidence type="ECO:0000256" key="2">
    <source>
        <dbReference type="ARBA" id="ARBA00012418"/>
    </source>
</evidence>
<dbReference type="PANTHER" id="PTHR19376">
    <property type="entry name" value="DNA-DIRECTED RNA POLYMERASE"/>
    <property type="match status" value="1"/>
</dbReference>
<keyword evidence="4" id="KW-0808">Transferase</keyword>
<dbReference type="SUPFAM" id="SSF64484">
    <property type="entry name" value="beta and beta-prime subunits of DNA dependent RNA-polymerase"/>
    <property type="match status" value="1"/>
</dbReference>
<protein>
    <recommendedName>
        <fullName evidence="2">DNA-directed RNA polymerase</fullName>
        <ecNumber evidence="2">2.7.7.6</ecNumber>
    </recommendedName>
</protein>
<evidence type="ECO:0000256" key="6">
    <source>
        <dbReference type="ARBA" id="ARBA00023163"/>
    </source>
</evidence>
<keyword evidence="10" id="KW-1185">Reference proteome</keyword>
<dbReference type="AlphaFoldDB" id="A0A9W7B4C4"/>
<keyword evidence="5" id="KW-0548">Nucleotidyltransferase</keyword>
<proteinExistence type="inferred from homology"/>
<organism evidence="9 10">
    <name type="scientific">Triparma laevis f. longispina</name>
    <dbReference type="NCBI Taxonomy" id="1714387"/>
    <lineage>
        <taxon>Eukaryota</taxon>
        <taxon>Sar</taxon>
        <taxon>Stramenopiles</taxon>
        <taxon>Ochrophyta</taxon>
        <taxon>Bolidophyceae</taxon>
        <taxon>Parmales</taxon>
        <taxon>Triparmaceae</taxon>
        <taxon>Triparma</taxon>
    </lineage>
</organism>
<dbReference type="PANTHER" id="PTHR19376:SF11">
    <property type="entry name" value="DNA-DIRECTED RNA POLYMERASE I SUBUNIT RPA1"/>
    <property type="match status" value="1"/>
</dbReference>
<dbReference type="GO" id="GO:0003899">
    <property type="term" value="F:DNA-directed RNA polymerase activity"/>
    <property type="evidence" value="ECO:0007669"/>
    <property type="project" value="UniProtKB-EC"/>
</dbReference>
<evidence type="ECO:0000256" key="4">
    <source>
        <dbReference type="ARBA" id="ARBA00022679"/>
    </source>
</evidence>
<feature type="region of interest" description="Disordered" evidence="7">
    <location>
        <begin position="1"/>
        <end position="28"/>
    </location>
</feature>
<evidence type="ECO:0000256" key="5">
    <source>
        <dbReference type="ARBA" id="ARBA00022695"/>
    </source>
</evidence>
<dbReference type="Proteomes" id="UP001165122">
    <property type="component" value="Unassembled WGS sequence"/>
</dbReference>
<evidence type="ECO:0000259" key="8">
    <source>
        <dbReference type="Pfam" id="PF04998"/>
    </source>
</evidence>